<reference evidence="1" key="1">
    <citation type="submission" date="2016-10" db="EMBL/GenBank/DDBJ databases">
        <authorList>
            <person name="de Groot N.N."/>
        </authorList>
    </citation>
    <scope>NUCLEOTIDE SEQUENCE</scope>
</reference>
<dbReference type="AlphaFoldDB" id="A0A1W1BXB9"/>
<gene>
    <name evidence="1" type="ORF">MNB_SV-10-1400</name>
</gene>
<accession>A0A1W1BXB9</accession>
<sequence>MSTFSTVKTGVWLLCFGTHSLFGSVGTFKKYEVQSGSVVYSISGEGVLAPDLNITISGEGRLRFRDWGKIALAEEKIEEDTYGAFLDREQISTCVKRDRNQQFSVNYDRKVIMQRPLPQGKKSADIMHRSMSRQGQETVAGKVCTVWAKENERMCLYKGIPLLIEKDVVGIHYEKRAVEFKENVNVSTDNCSMPNFPVQKFALFKTTIKQKKSADGFFQLLSDIIDKTSKMKSSQVKKRKQIYLNRLGEHIFAKQKILLPQMLDSMKRARECLQGADNNLEANDCIEEINDFRSKIVKEDENSIDTWDKKAKDRIVDEFDANIARLESRMQCIRASKNIADLSGCMSK</sequence>
<evidence type="ECO:0000313" key="1">
    <source>
        <dbReference type="EMBL" id="SFV58143.1"/>
    </source>
</evidence>
<dbReference type="EMBL" id="FPHL01000016">
    <property type="protein sequence ID" value="SFV58143.1"/>
    <property type="molecule type" value="Genomic_DNA"/>
</dbReference>
<name>A0A1W1BXB9_9ZZZZ</name>
<protein>
    <submittedName>
        <fullName evidence="1">Uncharacterized protein</fullName>
    </submittedName>
</protein>
<organism evidence="1">
    <name type="scientific">hydrothermal vent metagenome</name>
    <dbReference type="NCBI Taxonomy" id="652676"/>
    <lineage>
        <taxon>unclassified sequences</taxon>
        <taxon>metagenomes</taxon>
        <taxon>ecological metagenomes</taxon>
    </lineage>
</organism>
<proteinExistence type="predicted"/>